<feature type="domain" description="DUF3857" evidence="2">
    <location>
        <begin position="68"/>
        <end position="192"/>
    </location>
</feature>
<dbReference type="Gene3D" id="3.10.620.30">
    <property type="match status" value="1"/>
</dbReference>
<proteinExistence type="predicted"/>
<evidence type="ECO:0000313" key="4">
    <source>
        <dbReference type="Proteomes" id="UP001168642"/>
    </source>
</evidence>
<dbReference type="InterPro" id="IPR002931">
    <property type="entry name" value="Transglutaminase-like"/>
</dbReference>
<dbReference type="Gene3D" id="2.60.40.3140">
    <property type="match status" value="1"/>
</dbReference>
<evidence type="ECO:0000259" key="1">
    <source>
        <dbReference type="Pfam" id="PF01841"/>
    </source>
</evidence>
<dbReference type="InterPro" id="IPR024618">
    <property type="entry name" value="DUF3857"/>
</dbReference>
<feature type="domain" description="Transglutaminase-like" evidence="1">
    <location>
        <begin position="307"/>
        <end position="385"/>
    </location>
</feature>
<dbReference type="Pfam" id="PF12969">
    <property type="entry name" value="DUF3857"/>
    <property type="match status" value="1"/>
</dbReference>
<dbReference type="Proteomes" id="UP001168642">
    <property type="component" value="Unassembled WGS sequence"/>
</dbReference>
<dbReference type="Pfam" id="PF01841">
    <property type="entry name" value="Transglut_core"/>
    <property type="match status" value="1"/>
</dbReference>
<evidence type="ECO:0000313" key="3">
    <source>
        <dbReference type="EMBL" id="MDO3693938.1"/>
    </source>
</evidence>
<keyword evidence="4" id="KW-1185">Reference proteome</keyword>
<sequence>MKKLVLLTISVLSFANVGAQDRRFGKITKEELKEEVCSIDSIAEAAYLYKTKEVTFEYDKDKGFQKIVKVHHIIKIYNEDGFDYGNQSIRFYAKSNRTEDKLSRIKATTYNLVNGKIEETDVEKKEMYTDENNEYYSYKKIAFPNVKKGSIVELSYELRSVFWDIDDFKIQEEIPIKFIYHSTRIPEYFGFKKSSKGYMSLSPKVENKYNRILFGTGVEQSRVDYTEEETVFKGENILALKDDEPFTASYKDYVGTIGYELSYVDFPNSIIEHYSTSWESVCEKLYDYSSFGSQLKKHSYFSDDLEKVIAGKETEEEIIPAIFNFVKSKVTWDGYTGIYTHEGVVDAYKKGTGSIADINLMLVAMLREAGINANPVLSSTKGHGTPLYPTLEGLNYVMAAVESKQGVRVLLDASDPYHAINFLPSRAMNWEGRLLYKRGQTFSVPLTNAKKSQENFILNAVFDENFNLKCSLQSKITDREAFSFRKKYNRLSDEKFKEKLKSDYHMNVVSYEIKNKHNLSKPIMFKAEVEGSNFCETINGKKYINPMLFFKETENPFTLETRKYPVDLVAPYAETRSINITIPKGYKVVSIPKGLYAKMSDNKGSYKYLIQQMGDKIILMSVKEFNTGIILPTQYAELKELYSGMIAKNKEQIVLEKI</sequence>
<gene>
    <name evidence="3" type="ORF">QVZ41_03625</name>
</gene>
<reference evidence="3" key="1">
    <citation type="submission" date="2023-07" db="EMBL/GenBank/DDBJ databases">
        <title>Wenyingzhuangia sp. chi5 genome sequencing and assembly.</title>
        <authorList>
            <person name="Park S."/>
        </authorList>
    </citation>
    <scope>NUCLEOTIDE SEQUENCE</scope>
    <source>
        <strain evidence="3">Chi5</strain>
    </source>
</reference>
<organism evidence="3 4">
    <name type="scientific">Wenyingzhuangia gilva</name>
    <dbReference type="NCBI Taxonomy" id="3057677"/>
    <lineage>
        <taxon>Bacteria</taxon>
        <taxon>Pseudomonadati</taxon>
        <taxon>Bacteroidota</taxon>
        <taxon>Flavobacteriia</taxon>
        <taxon>Flavobacteriales</taxon>
        <taxon>Flavobacteriaceae</taxon>
        <taxon>Wenyingzhuangia</taxon>
    </lineage>
</organism>
<dbReference type="EMBL" id="JAUMIT010000001">
    <property type="protein sequence ID" value="MDO3693938.1"/>
    <property type="molecule type" value="Genomic_DNA"/>
</dbReference>
<accession>A0ABT8VPP3</accession>
<dbReference type="RefSeq" id="WP_302883184.1">
    <property type="nucleotide sequence ID" value="NZ_JAUMIT010000001.1"/>
</dbReference>
<evidence type="ECO:0000259" key="2">
    <source>
        <dbReference type="Pfam" id="PF12969"/>
    </source>
</evidence>
<dbReference type="Gene3D" id="2.60.120.1130">
    <property type="match status" value="1"/>
</dbReference>
<name>A0ABT8VPP3_9FLAO</name>
<protein>
    <submittedName>
        <fullName evidence="3">DUF3857 domain-containing protein</fullName>
    </submittedName>
</protein>
<comment type="caution">
    <text evidence="3">The sequence shown here is derived from an EMBL/GenBank/DDBJ whole genome shotgun (WGS) entry which is preliminary data.</text>
</comment>